<proteinExistence type="inferred from homology"/>
<dbReference type="SMART" id="SM00382">
    <property type="entry name" value="AAA"/>
    <property type="match status" value="1"/>
</dbReference>
<dbReference type="GeneID" id="37876433"/>
<dbReference type="InterPro" id="IPR003439">
    <property type="entry name" value="ABC_transporter-like_ATP-bd"/>
</dbReference>
<evidence type="ECO:0000256" key="3">
    <source>
        <dbReference type="ARBA" id="ARBA00022741"/>
    </source>
</evidence>
<dbReference type="EMBL" id="CP025066">
    <property type="protein sequence ID" value="AUX07757.1"/>
    <property type="molecule type" value="Genomic_DNA"/>
</dbReference>
<dbReference type="Gene3D" id="3.40.50.300">
    <property type="entry name" value="P-loop containing nucleotide triphosphate hydrolases"/>
    <property type="match status" value="1"/>
</dbReference>
<evidence type="ECO:0000313" key="6">
    <source>
        <dbReference type="EMBL" id="AUX07757.1"/>
    </source>
</evidence>
<dbReference type="KEGG" id="hdf:AArcSl_0099"/>
<dbReference type="PANTHER" id="PTHR43335">
    <property type="entry name" value="ABC TRANSPORTER, ATP-BINDING PROTEIN"/>
    <property type="match status" value="1"/>
</dbReference>
<accession>A0A343TF85</accession>
<evidence type="ECO:0000313" key="7">
    <source>
        <dbReference type="Proteomes" id="UP000263012"/>
    </source>
</evidence>
<dbReference type="InterPro" id="IPR017871">
    <property type="entry name" value="ABC_transporter-like_CS"/>
</dbReference>
<dbReference type="AlphaFoldDB" id="A0A343TF85"/>
<dbReference type="CDD" id="cd03230">
    <property type="entry name" value="ABC_DR_subfamily_A"/>
    <property type="match status" value="1"/>
</dbReference>
<keyword evidence="7" id="KW-1185">Reference proteome</keyword>
<dbReference type="Proteomes" id="UP000263012">
    <property type="component" value="Chromosome"/>
</dbReference>
<sequence length="254" mass="26993">MTETEREQTDEPVLAAENLTHSYGDVAVLDGVTLEIPEGRFTALIGPNGAGKTTLLRLLVGLERPDGGRIRYDGPDRPRRIGYLPQRPAFRPEFTAAETLYFYESLLGVPEPQPRAHLERVGLAAAADRPVGALSGGMRQLLGIAQAVIGDPPVVVLDEPAHGLDPGMRSRIFGAIEELAARGVAVLATTHDLNAVERSGDRIGVLDRGRVVRVGTPAALRDELGVETLTEAYDASVAGAAGTVYVEESGGEQQ</sequence>
<name>A0A343TF85_9EURY</name>
<dbReference type="GO" id="GO:0005524">
    <property type="term" value="F:ATP binding"/>
    <property type="evidence" value="ECO:0007669"/>
    <property type="project" value="UniProtKB-KW"/>
</dbReference>
<protein>
    <submittedName>
        <fullName evidence="6">ABC transporter ATP-binding protein</fullName>
    </submittedName>
</protein>
<evidence type="ECO:0000256" key="2">
    <source>
        <dbReference type="ARBA" id="ARBA00022448"/>
    </source>
</evidence>
<reference evidence="7" key="1">
    <citation type="submission" date="2017-11" db="EMBL/GenBank/DDBJ databases">
        <title>Phenotypic and genomic properties of facultatively anaerobic sulfur-reducing natronoarchaea from hypersaline soda lakes.</title>
        <authorList>
            <person name="Sorokin D.Y."/>
            <person name="Kublanov I.V."/>
            <person name="Roman P."/>
            <person name="Sinninghe Damste J.S."/>
            <person name="Golyshin P.N."/>
            <person name="Rojo D."/>
            <person name="Ciordia S."/>
            <person name="Mena M.D.C."/>
            <person name="Ferrer M."/>
            <person name="Messina E."/>
            <person name="Smedile F."/>
            <person name="La Spada G."/>
            <person name="La Cono V."/>
            <person name="Yakimov M.M."/>
        </authorList>
    </citation>
    <scope>NUCLEOTIDE SEQUENCE [LARGE SCALE GENOMIC DNA]</scope>
    <source>
        <strain evidence="7">AArc-Sl</strain>
    </source>
</reference>
<dbReference type="InterPro" id="IPR027417">
    <property type="entry name" value="P-loop_NTPase"/>
</dbReference>
<dbReference type="SUPFAM" id="SSF52540">
    <property type="entry name" value="P-loop containing nucleoside triphosphate hydrolases"/>
    <property type="match status" value="1"/>
</dbReference>
<dbReference type="InterPro" id="IPR003593">
    <property type="entry name" value="AAA+_ATPase"/>
</dbReference>
<gene>
    <name evidence="6" type="ORF">AArcSl_0099</name>
</gene>
<evidence type="ECO:0000256" key="1">
    <source>
        <dbReference type="ARBA" id="ARBA00005417"/>
    </source>
</evidence>
<keyword evidence="2" id="KW-0813">Transport</keyword>
<dbReference type="Pfam" id="PF00005">
    <property type="entry name" value="ABC_tran"/>
    <property type="match status" value="1"/>
</dbReference>
<keyword evidence="4 6" id="KW-0067">ATP-binding</keyword>
<dbReference type="OrthoDB" id="40048at2157"/>
<evidence type="ECO:0000256" key="4">
    <source>
        <dbReference type="ARBA" id="ARBA00022840"/>
    </source>
</evidence>
<dbReference type="RefSeq" id="WP_119813678.1">
    <property type="nucleotide sequence ID" value="NZ_CP025066.1"/>
</dbReference>
<comment type="similarity">
    <text evidence="1">Belongs to the ABC transporter superfamily.</text>
</comment>
<dbReference type="GO" id="GO:0016887">
    <property type="term" value="F:ATP hydrolysis activity"/>
    <property type="evidence" value="ECO:0007669"/>
    <property type="project" value="InterPro"/>
</dbReference>
<dbReference type="PROSITE" id="PS50893">
    <property type="entry name" value="ABC_TRANSPORTER_2"/>
    <property type="match status" value="1"/>
</dbReference>
<evidence type="ECO:0000259" key="5">
    <source>
        <dbReference type="PROSITE" id="PS50893"/>
    </source>
</evidence>
<organism evidence="6 7">
    <name type="scientific">Halalkaliarchaeum desulfuricum</name>
    <dbReference type="NCBI Taxonomy" id="2055893"/>
    <lineage>
        <taxon>Archaea</taxon>
        <taxon>Methanobacteriati</taxon>
        <taxon>Methanobacteriota</taxon>
        <taxon>Stenosarchaea group</taxon>
        <taxon>Halobacteria</taxon>
        <taxon>Halobacteriales</taxon>
        <taxon>Haloferacaceae</taxon>
        <taxon>Halalkaliarchaeum</taxon>
    </lineage>
</organism>
<feature type="domain" description="ABC transporter" evidence="5">
    <location>
        <begin position="14"/>
        <end position="233"/>
    </location>
</feature>
<keyword evidence="3" id="KW-0547">Nucleotide-binding</keyword>
<dbReference type="PROSITE" id="PS00211">
    <property type="entry name" value="ABC_TRANSPORTER_1"/>
    <property type="match status" value="1"/>
</dbReference>